<dbReference type="AlphaFoldDB" id="U5EAU1"/>
<dbReference type="Proteomes" id="UP000017048">
    <property type="component" value="Unassembled WGS sequence"/>
</dbReference>
<feature type="transmembrane region" description="Helical" evidence="1">
    <location>
        <begin position="58"/>
        <end position="77"/>
    </location>
</feature>
<keyword evidence="1" id="KW-0812">Transmembrane</keyword>
<reference evidence="2 3" key="1">
    <citation type="journal article" date="2014" name="BMC Genomics">
        <title>Genome based analysis of type-I polyketide synthase and nonribosomal peptide synthetase gene clusters in seven strains of five representative Nocardia species.</title>
        <authorList>
            <person name="Komaki H."/>
            <person name="Ichikawa N."/>
            <person name="Hosoyama A."/>
            <person name="Takahashi-Nakaguchi A."/>
            <person name="Matsuzawa T."/>
            <person name="Suzuki K."/>
            <person name="Fujita N."/>
            <person name="Gonoi T."/>
        </authorList>
    </citation>
    <scope>NUCLEOTIDE SEQUENCE [LARGE SCALE GENOMIC DNA]</scope>
    <source>
        <strain evidence="2 3">NBRC 15531</strain>
    </source>
</reference>
<evidence type="ECO:0000313" key="2">
    <source>
        <dbReference type="EMBL" id="GAD82274.1"/>
    </source>
</evidence>
<feature type="transmembrane region" description="Helical" evidence="1">
    <location>
        <begin position="28"/>
        <end position="46"/>
    </location>
</feature>
<protein>
    <submittedName>
        <fullName evidence="2">Uncharacterized protein</fullName>
    </submittedName>
</protein>
<keyword evidence="3" id="KW-1185">Reference proteome</keyword>
<gene>
    <name evidence="2" type="ORF">NCAST_08_01460</name>
</gene>
<evidence type="ECO:0000256" key="1">
    <source>
        <dbReference type="SAM" id="Phobius"/>
    </source>
</evidence>
<dbReference type="EMBL" id="BAFO02000008">
    <property type="protein sequence ID" value="GAD82274.1"/>
    <property type="molecule type" value="Genomic_DNA"/>
</dbReference>
<organism evidence="2 3">
    <name type="scientific">Nocardia asteroides NBRC 15531</name>
    <dbReference type="NCBI Taxonomy" id="1110697"/>
    <lineage>
        <taxon>Bacteria</taxon>
        <taxon>Bacillati</taxon>
        <taxon>Actinomycetota</taxon>
        <taxon>Actinomycetes</taxon>
        <taxon>Mycobacteriales</taxon>
        <taxon>Nocardiaceae</taxon>
        <taxon>Nocardia</taxon>
    </lineage>
</organism>
<keyword evidence="1" id="KW-1133">Transmembrane helix</keyword>
<dbReference type="eggNOG" id="ENOG503358G">
    <property type="taxonomic scope" value="Bacteria"/>
</dbReference>
<name>U5EAU1_NOCAS</name>
<sequence length="91" mass="10091">MRDRRNRRSREIREVVQAQPPHQTAKRVLSLLMLLWLGAGLIAAHQRGHFTNPPVECGAWGTIALTVVAGPLNYLGVNPKVSDCELPEPSQ</sequence>
<accession>U5EAU1</accession>
<dbReference type="STRING" id="1824.SAMN05444423_105227"/>
<proteinExistence type="predicted"/>
<keyword evidence="1" id="KW-0472">Membrane</keyword>
<evidence type="ECO:0000313" key="3">
    <source>
        <dbReference type="Proteomes" id="UP000017048"/>
    </source>
</evidence>
<comment type="caution">
    <text evidence="2">The sequence shown here is derived from an EMBL/GenBank/DDBJ whole genome shotgun (WGS) entry which is preliminary data.</text>
</comment>